<dbReference type="InterPro" id="IPR043504">
    <property type="entry name" value="Peptidase_S1_PA_chymotrypsin"/>
</dbReference>
<dbReference type="InterPro" id="IPR036709">
    <property type="entry name" value="Autotransporte_beta_dom_sf"/>
</dbReference>
<dbReference type="EMBL" id="WTYW01000001">
    <property type="protein sequence ID" value="MXO85134.1"/>
    <property type="molecule type" value="Genomic_DNA"/>
</dbReference>
<keyword evidence="2" id="KW-0732">Signal</keyword>
<dbReference type="GO" id="GO:0019867">
    <property type="term" value="C:outer membrane"/>
    <property type="evidence" value="ECO:0007669"/>
    <property type="project" value="InterPro"/>
</dbReference>
<gene>
    <name evidence="5" type="ORF">GRI38_03725</name>
</gene>
<evidence type="ECO:0000259" key="4">
    <source>
        <dbReference type="PROSITE" id="PS51208"/>
    </source>
</evidence>
<dbReference type="PROSITE" id="PS51208">
    <property type="entry name" value="AUTOTRANSPORTER"/>
    <property type="match status" value="1"/>
</dbReference>
<dbReference type="SUPFAM" id="SSF50494">
    <property type="entry name" value="Trypsin-like serine proteases"/>
    <property type="match status" value="1"/>
</dbReference>
<evidence type="ECO:0000256" key="1">
    <source>
        <dbReference type="ARBA" id="ARBA00023157"/>
    </source>
</evidence>
<dbReference type="PRINTS" id="PR00722">
    <property type="entry name" value="CHYMOTRYPSIN"/>
</dbReference>
<dbReference type="InterPro" id="IPR009003">
    <property type="entry name" value="Peptidase_S1_PA"/>
</dbReference>
<evidence type="ECO:0000259" key="3">
    <source>
        <dbReference type="PROSITE" id="PS50240"/>
    </source>
</evidence>
<feature type="signal peptide" evidence="2">
    <location>
        <begin position="1"/>
        <end position="28"/>
    </location>
</feature>
<dbReference type="InterPro" id="IPR005546">
    <property type="entry name" value="Autotransporte_beta"/>
</dbReference>
<dbReference type="InterPro" id="IPR001254">
    <property type="entry name" value="Trypsin_dom"/>
</dbReference>
<evidence type="ECO:0000256" key="2">
    <source>
        <dbReference type="SAM" id="SignalP"/>
    </source>
</evidence>
<keyword evidence="6" id="KW-1185">Reference proteome</keyword>
<feature type="domain" description="Peptidase S1" evidence="3">
    <location>
        <begin position="45"/>
        <end position="390"/>
    </location>
</feature>
<dbReference type="Proteomes" id="UP000433104">
    <property type="component" value="Unassembled WGS sequence"/>
</dbReference>
<dbReference type="Pfam" id="PF03797">
    <property type="entry name" value="Autotransporter"/>
    <property type="match status" value="1"/>
</dbReference>
<dbReference type="NCBIfam" id="TIGR01414">
    <property type="entry name" value="autotrans_barl"/>
    <property type="match status" value="1"/>
</dbReference>
<dbReference type="AlphaFoldDB" id="A0A844ZC70"/>
<dbReference type="Gene3D" id="2.40.10.10">
    <property type="entry name" value="Trypsin-like serine proteases"/>
    <property type="match status" value="1"/>
</dbReference>
<comment type="caution">
    <text evidence="5">The sequence shown here is derived from an EMBL/GenBank/DDBJ whole genome shotgun (WGS) entry which is preliminary data.</text>
</comment>
<name>A0A844ZC70_9SPHN</name>
<dbReference type="PROSITE" id="PS00135">
    <property type="entry name" value="TRYPSIN_SER"/>
    <property type="match status" value="1"/>
</dbReference>
<dbReference type="PROSITE" id="PS50240">
    <property type="entry name" value="TRYPSIN_DOM"/>
    <property type="match status" value="1"/>
</dbReference>
<dbReference type="Gene3D" id="2.40.128.130">
    <property type="entry name" value="Autotransporter beta-domain"/>
    <property type="match status" value="1"/>
</dbReference>
<accession>A0A844ZC70</accession>
<dbReference type="SUPFAM" id="SSF103515">
    <property type="entry name" value="Autotransporter"/>
    <property type="match status" value="1"/>
</dbReference>
<dbReference type="GO" id="GO:0004252">
    <property type="term" value="F:serine-type endopeptidase activity"/>
    <property type="evidence" value="ECO:0007669"/>
    <property type="project" value="InterPro"/>
</dbReference>
<reference evidence="5 6" key="1">
    <citation type="submission" date="2019-12" db="EMBL/GenBank/DDBJ databases">
        <title>Genomic-based taxomic classification of the family Erythrobacteraceae.</title>
        <authorList>
            <person name="Xu L."/>
        </authorList>
    </citation>
    <scope>NUCLEOTIDE SEQUENCE [LARGE SCALE GENOMIC DNA]</scope>
    <source>
        <strain evidence="5 6">MCCC 1A09962</strain>
    </source>
</reference>
<dbReference type="InterPro" id="IPR033116">
    <property type="entry name" value="TRYPSIN_SER"/>
</dbReference>
<dbReference type="OrthoDB" id="267336at2"/>
<evidence type="ECO:0000313" key="6">
    <source>
        <dbReference type="Proteomes" id="UP000433104"/>
    </source>
</evidence>
<keyword evidence="1" id="KW-1015">Disulfide bond</keyword>
<proteinExistence type="predicted"/>
<sequence>MTKSLHFRHSLVAATSVAALAAAFPASAQDNDVSLATAGMSNAPMAGSIDVSIGDDPYSPGIITRDDIDPNADNPDGSLDIDGVNGIGQMIVWNGGGSVGLCTGTLINPRTVLLAAHCVNSRPQEAYGADTGGTPIGFGFEQNARPGAISWINSGFDTVEGRSFYNVDYLWYDERSLEFGFLEADIALATLDTPAFDVPTWAMLFTPLDQQEHVTISGYGGAGTNALGNQGIDFRRRSAENFVSFLGSLDDYDEGIFGSRSGLEQNLYWTSFTDPDGIYDVSQLRLDFGVFGTDDVSLPREGTTAGGDSGGPLILDEKYDLDLVLGVLSGGGSIFGSTAFGDAYGSYSFYQPLHAFWQVIVANNPYVYATTKGGNGEWTDPGHWVQAMDPNYYVALDGELINRLPDAPGAELSGEGAKYGQICGIELNFPFLQTGECQEFDQDPIVGATGDQYFVEGGPGSENFVPDNYSGDVVNRIKPRYYDVTLYEGITTLSDAEITIDRLTMEGGVLDIEESGSLTTLGDWTQITGWTNVDGTLSTGEAFLLTGLLSGTGTFETPFFTSVAGIVAPGGADRIGTLTIDGNAILASGSALYIDADRSGADTLAVTGVLSLSDPNDPDAPGASVVFNKPIGGKAPKPRDGDAFVIATADGGVQGTFGQVYSFQGVLRPELSYTDTSVIAELRAGKFVEIIGRNNPTARAFASALDQLRSSSYNDLYNLYGTFDLLEGANLTNALASLAPRINDDASLLQEQQASMLFDNVTDRLSLMGSQDTGTLSVAGSLRGLVGSDRETSPAVRNGFANLAPDRQQELALPEGFTGFVSSGTFASHNSGGATGNLDDRQQGRYVGMGIEHEVAERLTVGVGYGYASGLANSGFDTAESEVNQVAAYGSYRLDDGAYVGLAANYQMARTQTLRFGSDGFGEYNLEGDRSSERMSAVAETGINVPVSDGLTLTPRAQLAYNRTSLDGFAETGGETALAIDDFATSEVQARLGAKLAGSQDLGNGWTFVPQMQANYVRILDGAQDGMTVRFAAASDVPILLPLANGDSNWAEVKGGVSVTRGLVRFGAGFETDIGRDAVRNDRAVADINIRF</sequence>
<dbReference type="RefSeq" id="WP_160681561.1">
    <property type="nucleotide sequence ID" value="NZ_WTYW01000001.1"/>
</dbReference>
<feature type="chain" id="PRO_5032348743" evidence="2">
    <location>
        <begin position="29"/>
        <end position="1092"/>
    </location>
</feature>
<evidence type="ECO:0000313" key="5">
    <source>
        <dbReference type="EMBL" id="MXO85134.1"/>
    </source>
</evidence>
<dbReference type="InterPro" id="IPR006315">
    <property type="entry name" value="OM_autotransptr_brl_dom"/>
</dbReference>
<feature type="domain" description="Autotransporter" evidence="4">
    <location>
        <begin position="812"/>
        <end position="1092"/>
    </location>
</feature>
<dbReference type="InterPro" id="IPR001314">
    <property type="entry name" value="Peptidase_S1A"/>
</dbReference>
<dbReference type="SMART" id="SM00869">
    <property type="entry name" value="Autotransporter"/>
    <property type="match status" value="1"/>
</dbReference>
<organism evidence="5 6">
    <name type="scientific">Parapontixanthobacter aurantiacus</name>
    <dbReference type="NCBI Taxonomy" id="1463599"/>
    <lineage>
        <taxon>Bacteria</taxon>
        <taxon>Pseudomonadati</taxon>
        <taxon>Pseudomonadota</taxon>
        <taxon>Alphaproteobacteria</taxon>
        <taxon>Sphingomonadales</taxon>
        <taxon>Erythrobacteraceae</taxon>
        <taxon>Parapontixanthobacter</taxon>
    </lineage>
</organism>
<dbReference type="GO" id="GO:0006508">
    <property type="term" value="P:proteolysis"/>
    <property type="evidence" value="ECO:0007669"/>
    <property type="project" value="InterPro"/>
</dbReference>
<protein>
    <submittedName>
        <fullName evidence="5">Autotransporter domain-containing protein</fullName>
    </submittedName>
</protein>